<evidence type="ECO:0000259" key="14">
    <source>
        <dbReference type="Pfam" id="PF01764"/>
    </source>
</evidence>
<evidence type="ECO:0000313" key="15">
    <source>
        <dbReference type="EMBL" id="EMG45743.1"/>
    </source>
</evidence>
<evidence type="ECO:0000256" key="10">
    <source>
        <dbReference type="ARBA" id="ARBA00044484"/>
    </source>
</evidence>
<dbReference type="FunFam" id="3.40.190.80:FF:000003">
    <property type="entry name" value="PAP-specific phosphatase HAL2-like"/>
    <property type="match status" value="1"/>
</dbReference>
<feature type="binding site" evidence="12">
    <location>
        <position position="498"/>
    </location>
    <ligand>
        <name>Mg(2+)</name>
        <dbReference type="ChEBI" id="CHEBI:18420"/>
        <label>1</label>
        <note>catalytic</note>
    </ligand>
</feature>
<dbReference type="HOGENOM" id="CLU_386342_0_0_1"/>
<feature type="binding site" evidence="12">
    <location>
        <position position="434"/>
    </location>
    <ligand>
        <name>Mg(2+)</name>
        <dbReference type="ChEBI" id="CHEBI:18420"/>
        <label>1</label>
        <note>catalytic</note>
    </ligand>
</feature>
<accession>M3J1K2</accession>
<feature type="non-terminal residue" evidence="15">
    <location>
        <position position="1"/>
    </location>
</feature>
<evidence type="ECO:0000256" key="2">
    <source>
        <dbReference type="ARBA" id="ARBA00009759"/>
    </source>
</evidence>
<dbReference type="EMBL" id="AOGT01002339">
    <property type="protein sequence ID" value="EMG45743.1"/>
    <property type="molecule type" value="Genomic_DNA"/>
</dbReference>
<dbReference type="InterPro" id="IPR029058">
    <property type="entry name" value="AB_hydrolase_fold"/>
</dbReference>
<evidence type="ECO:0000256" key="9">
    <source>
        <dbReference type="ARBA" id="ARBA00044479"/>
    </source>
</evidence>
<dbReference type="Gene3D" id="3.30.540.10">
    <property type="entry name" value="Fructose-1,6-Bisphosphatase, subunit A, domain 1"/>
    <property type="match status" value="1"/>
</dbReference>
<organism evidence="15 16">
    <name type="scientific">Candida maltosa (strain Xu316)</name>
    <name type="common">Yeast</name>
    <dbReference type="NCBI Taxonomy" id="1245528"/>
    <lineage>
        <taxon>Eukaryota</taxon>
        <taxon>Fungi</taxon>
        <taxon>Dikarya</taxon>
        <taxon>Ascomycota</taxon>
        <taxon>Saccharomycotina</taxon>
        <taxon>Pichiomycetes</taxon>
        <taxon>Debaryomycetaceae</taxon>
        <taxon>Candida/Lodderomyces clade</taxon>
        <taxon>Candida</taxon>
    </lineage>
</organism>
<comment type="similarity">
    <text evidence="2">Belongs to the inositol monophosphatase superfamily.</text>
</comment>
<evidence type="ECO:0000256" key="11">
    <source>
        <dbReference type="ARBA" id="ARBA00054450"/>
    </source>
</evidence>
<dbReference type="GO" id="GO:0008652">
    <property type="term" value="P:amino acid biosynthetic process"/>
    <property type="evidence" value="ECO:0007669"/>
    <property type="project" value="UniProtKB-KW"/>
</dbReference>
<evidence type="ECO:0000256" key="5">
    <source>
        <dbReference type="ARBA" id="ARBA00022741"/>
    </source>
</evidence>
<evidence type="ECO:0000256" key="12">
    <source>
        <dbReference type="PIRSR" id="PIRSR600760-2"/>
    </source>
</evidence>
<dbReference type="GO" id="GO:0000103">
    <property type="term" value="P:sulfate assimilation"/>
    <property type="evidence" value="ECO:0007669"/>
    <property type="project" value="UniProtKB-ARBA"/>
</dbReference>
<dbReference type="Proteomes" id="UP000011777">
    <property type="component" value="Unassembled WGS sequence"/>
</dbReference>
<sequence length="715" mass="80272">MFLLTLLLLCLSILQTSSSFPIDDTDHQIEINAPDYITPVDDEIYSNLYTYAHLIDISYCISEVNRIREPFNCNINCEKRFPNVSLVYQWYFDDSVTGYIATTYSNIFNYNNTSNQAKKTIIVSLRGTRSIFDTMADLKVDMIHFSNNGVNTPLCGFNCRVHRGFYNYFTTTLSVIHPYIIQELQNHDGDYELLILGHSLGGSIAYLLGLYYLDLGYDKLSLVTMGQPLMGNKEFVDWADAVLGSKYEAKHNNFDRKFLRVIHKNDIVTTLPNDQSIFNRYHQFNNQIYLNCSEEDTRPTVNEVFDCGSGTNNYCIAKDFPLLHIAKHNYLRIHINYFRRMGFCRAPVKSYFNRYMTMSVATHPYQKELEVATLAVKRASLLTKQLSDSIVQTAKSGTLTKNDKSPVTIGDFASQAIINHAIKINFPNDEIVGEEDSQELQESESLANQVFELIQKIQKETSSYDSVVGTLSDKEGIYKSIDFGDSQGGKRGRFWALDPIDGTKGFLRGDQFAVCLALIEDGKVVLGVIGCPNLAEHIVSNDEHSGTVGGLYSAITGVGSYYSELFKPGFIPLAQQKPIKMQSHTDPKDLKVVEGVEKGHSSHSTQAQIKQEFGFNPDTVSKQTINLDSQVKYCVLASGQADIYLRLPISDSYREKIWDHAAGNVLIYESGGQVGDVNGNALDFGNGRTLDSQGVIAANKEIFNKVIDTVKKVRN</sequence>
<dbReference type="GO" id="GO:0046854">
    <property type="term" value="P:phosphatidylinositol phosphate biosynthetic process"/>
    <property type="evidence" value="ECO:0007669"/>
    <property type="project" value="InterPro"/>
</dbReference>
<dbReference type="Gene3D" id="3.40.190.80">
    <property type="match status" value="1"/>
</dbReference>
<dbReference type="GO" id="GO:0008441">
    <property type="term" value="F:3'(2'),5'-bisphosphate nucleotidase activity"/>
    <property type="evidence" value="ECO:0007669"/>
    <property type="project" value="UniProtKB-EC"/>
</dbReference>
<dbReference type="Pfam" id="PF00459">
    <property type="entry name" value="Inositol_P"/>
    <property type="match status" value="1"/>
</dbReference>
<name>M3J1K2_CANMX</name>
<evidence type="ECO:0000256" key="4">
    <source>
        <dbReference type="ARBA" id="ARBA00022723"/>
    </source>
</evidence>
<dbReference type="CDD" id="cd01517">
    <property type="entry name" value="PAP_phosphatase"/>
    <property type="match status" value="1"/>
</dbReference>
<dbReference type="InterPro" id="IPR020583">
    <property type="entry name" value="Inositol_monoP_metal-BS"/>
</dbReference>
<dbReference type="Pfam" id="PF01764">
    <property type="entry name" value="Lipase_3"/>
    <property type="match status" value="1"/>
</dbReference>
<dbReference type="NCBIfam" id="TIGR01330">
    <property type="entry name" value="bisphos_HAL2"/>
    <property type="match status" value="1"/>
</dbReference>
<keyword evidence="4 12" id="KW-0479">Metal-binding</keyword>
<feature type="domain" description="Fungal lipase-type" evidence="14">
    <location>
        <begin position="123"/>
        <end position="274"/>
    </location>
</feature>
<dbReference type="Gene3D" id="3.40.50.1820">
    <property type="entry name" value="alpha/beta hydrolase"/>
    <property type="match status" value="1"/>
</dbReference>
<feature type="binding site" evidence="12">
    <location>
        <position position="500"/>
    </location>
    <ligand>
        <name>Mg(2+)</name>
        <dbReference type="ChEBI" id="CHEBI:18420"/>
        <label>1</label>
        <note>catalytic</note>
    </ligand>
</feature>
<comment type="catalytic activity">
    <reaction evidence="9">
        <text>adenosine 3',5'-bisphosphate + H2O = AMP + phosphate</text>
        <dbReference type="Rhea" id="RHEA:10040"/>
        <dbReference type="ChEBI" id="CHEBI:15377"/>
        <dbReference type="ChEBI" id="CHEBI:43474"/>
        <dbReference type="ChEBI" id="CHEBI:58343"/>
        <dbReference type="ChEBI" id="CHEBI:456215"/>
        <dbReference type="EC" id="3.1.3.7"/>
    </reaction>
    <physiologicalReaction direction="left-to-right" evidence="9">
        <dbReference type="Rhea" id="RHEA:10041"/>
    </physiologicalReaction>
</comment>
<dbReference type="InterPro" id="IPR020550">
    <property type="entry name" value="Inositol_monophosphatase_CS"/>
</dbReference>
<dbReference type="PANTHER" id="PTHR43200:SF6">
    <property type="entry name" value="3'(2'),5'-BISPHOSPHATE NUCLEOTIDASE"/>
    <property type="match status" value="1"/>
</dbReference>
<evidence type="ECO:0000256" key="6">
    <source>
        <dbReference type="ARBA" id="ARBA00022801"/>
    </source>
</evidence>
<evidence type="ECO:0000256" key="13">
    <source>
        <dbReference type="SAM" id="SignalP"/>
    </source>
</evidence>
<feature type="binding site" evidence="12">
    <location>
        <position position="659"/>
    </location>
    <ligand>
        <name>Mg(2+)</name>
        <dbReference type="ChEBI" id="CHEBI:18420"/>
        <label>1</label>
        <note>catalytic</note>
    </ligand>
</feature>
<comment type="catalytic activity">
    <reaction evidence="10">
        <text>3'-phosphoadenylyl sulfate + H2O = adenosine 5'-phosphosulfate + phosphate</text>
        <dbReference type="Rhea" id="RHEA:77639"/>
        <dbReference type="ChEBI" id="CHEBI:15377"/>
        <dbReference type="ChEBI" id="CHEBI:43474"/>
        <dbReference type="ChEBI" id="CHEBI:58243"/>
        <dbReference type="ChEBI" id="CHEBI:58339"/>
        <dbReference type="EC" id="3.1.3.7"/>
    </reaction>
    <physiologicalReaction direction="left-to-right" evidence="10">
        <dbReference type="Rhea" id="RHEA:77640"/>
    </physiologicalReaction>
</comment>
<keyword evidence="6" id="KW-0378">Hydrolase</keyword>
<dbReference type="SUPFAM" id="SSF53474">
    <property type="entry name" value="alpha/beta-Hydrolases"/>
    <property type="match status" value="1"/>
</dbReference>
<dbReference type="GO" id="GO:0046872">
    <property type="term" value="F:metal ion binding"/>
    <property type="evidence" value="ECO:0007669"/>
    <property type="project" value="UniProtKB-KW"/>
</dbReference>
<comment type="caution">
    <text evidence="15">The sequence shown here is derived from an EMBL/GenBank/DDBJ whole genome shotgun (WGS) entry which is preliminary data.</text>
</comment>
<evidence type="ECO:0000313" key="16">
    <source>
        <dbReference type="Proteomes" id="UP000011777"/>
    </source>
</evidence>
<dbReference type="CDD" id="cd00519">
    <property type="entry name" value="Lipase_3"/>
    <property type="match status" value="1"/>
</dbReference>
<evidence type="ECO:0000256" key="8">
    <source>
        <dbReference type="ARBA" id="ARBA00044466"/>
    </source>
</evidence>
<evidence type="ECO:0000256" key="7">
    <source>
        <dbReference type="ARBA" id="ARBA00022842"/>
    </source>
</evidence>
<feature type="chain" id="PRO_5004035053" evidence="13">
    <location>
        <begin position="20"/>
        <end position="715"/>
    </location>
</feature>
<feature type="signal peptide" evidence="13">
    <location>
        <begin position="1"/>
        <end position="19"/>
    </location>
</feature>
<keyword evidence="13" id="KW-0732">Signal</keyword>
<gene>
    <name evidence="15" type="ORF">G210_4046</name>
</gene>
<dbReference type="PROSITE" id="PS00629">
    <property type="entry name" value="IMP_1"/>
    <property type="match status" value="1"/>
</dbReference>
<evidence type="ECO:0000256" key="1">
    <source>
        <dbReference type="ARBA" id="ARBA00001946"/>
    </source>
</evidence>
<keyword evidence="3" id="KW-0028">Amino-acid biosynthesis</keyword>
<dbReference type="AlphaFoldDB" id="M3J1K2"/>
<evidence type="ECO:0000256" key="3">
    <source>
        <dbReference type="ARBA" id="ARBA00022605"/>
    </source>
</evidence>
<dbReference type="OrthoDB" id="411145at2759"/>
<keyword evidence="7 12" id="KW-0460">Magnesium</keyword>
<dbReference type="InterPro" id="IPR006239">
    <property type="entry name" value="DPNP"/>
</dbReference>
<dbReference type="InterPro" id="IPR000760">
    <property type="entry name" value="Inositol_monophosphatase-like"/>
</dbReference>
<dbReference type="InterPro" id="IPR002921">
    <property type="entry name" value="Fungal_lipase-type"/>
</dbReference>
<dbReference type="GO" id="GO:0016078">
    <property type="term" value="P:tRNA decay"/>
    <property type="evidence" value="ECO:0007669"/>
    <property type="project" value="UniProtKB-ARBA"/>
</dbReference>
<dbReference type="PANTHER" id="PTHR43200">
    <property type="entry name" value="PHOSPHATASE"/>
    <property type="match status" value="1"/>
</dbReference>
<dbReference type="GO" id="GO:0000166">
    <property type="term" value="F:nucleotide binding"/>
    <property type="evidence" value="ECO:0007669"/>
    <property type="project" value="UniProtKB-KW"/>
</dbReference>
<comment type="catalytic activity">
    <reaction evidence="8">
        <text>adenosine 2',5'-bisphosphate + H2O = AMP + phosphate</text>
        <dbReference type="Rhea" id="RHEA:77643"/>
        <dbReference type="ChEBI" id="CHEBI:15377"/>
        <dbReference type="ChEBI" id="CHEBI:43474"/>
        <dbReference type="ChEBI" id="CHEBI:194156"/>
        <dbReference type="ChEBI" id="CHEBI:456215"/>
        <dbReference type="EC" id="3.1.3.7"/>
    </reaction>
    <physiologicalReaction direction="left-to-right" evidence="8">
        <dbReference type="Rhea" id="RHEA:77644"/>
    </physiologicalReaction>
</comment>
<dbReference type="eggNOG" id="KOG1528">
    <property type="taxonomic scope" value="Eukaryota"/>
</dbReference>
<comment type="cofactor">
    <cofactor evidence="1 12">
        <name>Mg(2+)</name>
        <dbReference type="ChEBI" id="CHEBI:18420"/>
    </cofactor>
</comment>
<dbReference type="InterPro" id="IPR051090">
    <property type="entry name" value="Inositol_monoP_superfamily"/>
</dbReference>
<protein>
    <submittedName>
        <fullName evidence="15">Halotolerance protein HAL2</fullName>
    </submittedName>
</protein>
<keyword evidence="5" id="KW-0547">Nucleotide-binding</keyword>
<dbReference type="FunFam" id="3.30.540.10:FF:000015">
    <property type="entry name" value="3',5'-bisphosphate nucleotidase"/>
    <property type="match status" value="1"/>
</dbReference>
<proteinExistence type="inferred from homology"/>
<keyword evidence="16" id="KW-1185">Reference proteome</keyword>
<feature type="binding site" evidence="12">
    <location>
        <position position="501"/>
    </location>
    <ligand>
        <name>Mg(2+)</name>
        <dbReference type="ChEBI" id="CHEBI:18420"/>
        <label>1</label>
        <note>catalytic</note>
    </ligand>
</feature>
<dbReference type="eggNOG" id="KOG4569">
    <property type="taxonomic scope" value="Eukaryota"/>
</dbReference>
<dbReference type="STRING" id="1245528.M3J1K2"/>
<dbReference type="SUPFAM" id="SSF56655">
    <property type="entry name" value="Carbohydrate phosphatase"/>
    <property type="match status" value="1"/>
</dbReference>
<dbReference type="PROSITE" id="PS00630">
    <property type="entry name" value="IMP_2"/>
    <property type="match status" value="1"/>
</dbReference>
<reference evidence="15 16" key="1">
    <citation type="submission" date="2013-02" db="EMBL/GenBank/DDBJ databases">
        <title>Genome sequence of Candida maltosa Xu316, a potential industrial strain for xylitol and ethanol production.</title>
        <authorList>
            <person name="Yu J."/>
            <person name="Wang Q."/>
            <person name="Geng X."/>
            <person name="Bao W."/>
            <person name="He P."/>
            <person name="Cai J."/>
        </authorList>
    </citation>
    <scope>NUCLEOTIDE SEQUENCE [LARGE SCALE GENOMIC DNA]</scope>
    <source>
        <strain evidence="16">Xu316</strain>
    </source>
</reference>
<comment type="function">
    <text evidence="11">Phosphatase that converts adenosine 3'-phosphate 5'-phosphosulfate (PAPS) to adenosine 5'-phosphosulfate (APS) and 3'(2')-phosphoadenosine 5'-phosphate (PAP) to AMP. Regulates the flux of sulfur in the sulfur-activation pathway by converting PAPS to APS. Involved in salt tolerance.</text>
</comment>